<dbReference type="InterPro" id="IPR050571">
    <property type="entry name" value="Class-IV_PLP-Dep_Aminotrnsfr"/>
</dbReference>
<comment type="pathway">
    <text evidence="7">Cofactor biosynthesis; tetrahydrofolate biosynthesis; 4-aminobenzoate from chorismate: step 2/2.</text>
</comment>
<dbReference type="GO" id="GO:0005829">
    <property type="term" value="C:cytosol"/>
    <property type="evidence" value="ECO:0007669"/>
    <property type="project" value="TreeGrafter"/>
</dbReference>
<evidence type="ECO:0000256" key="9">
    <source>
        <dbReference type="ARBA" id="ARBA00049529"/>
    </source>
</evidence>
<dbReference type="GO" id="GO:0046656">
    <property type="term" value="P:folic acid biosynthetic process"/>
    <property type="evidence" value="ECO:0007669"/>
    <property type="project" value="UniProtKB-KW"/>
</dbReference>
<dbReference type="EC" id="4.1.3.38" evidence="8 10"/>
<name>A0A6M0JTA7_9GAMM</name>
<accession>A0A6M0JTA7</accession>
<sequence>MKAAHAGTQTAGGASAVSSGTPSRILVNGEQVAEHLPLLDRGLHYGDGLFETVRLHQGRLCQWQRHLDRLLLGAERLGIPAPDSGVLRAEGLRAADGLSEGVLKLILSRGAGGRGYRPPASPDPVRICLSYPAPAAASEDWRRGVAVRYCRAPASINPILAGIKHLNRLDSVLARLEWDDAAVAEGLMLDPFGSIVGGTMTNLFVWDGARLISPLLDRCGIAGTVRGLTLGLAATMGIECLVMRIEPADLRVAAGLFLTNAIIGVWPVRELDGRPFDLAELPWDLIESVYDAARDSG</sequence>
<dbReference type="Gene3D" id="3.30.470.10">
    <property type="match status" value="1"/>
</dbReference>
<dbReference type="PANTHER" id="PTHR42743:SF2">
    <property type="entry name" value="AMINODEOXYCHORISMATE LYASE"/>
    <property type="match status" value="1"/>
</dbReference>
<protein>
    <recommendedName>
        <fullName evidence="8 10">Aminodeoxychorismate lyase</fullName>
        <ecNumber evidence="8 10">4.1.3.38</ecNumber>
    </recommendedName>
</protein>
<comment type="cofactor">
    <cofactor evidence="1">
        <name>pyridoxal 5'-phosphate</name>
        <dbReference type="ChEBI" id="CHEBI:597326"/>
    </cofactor>
</comment>
<evidence type="ECO:0000256" key="2">
    <source>
        <dbReference type="ARBA" id="ARBA00009320"/>
    </source>
</evidence>
<dbReference type="AlphaFoldDB" id="A0A6M0JTA7"/>
<comment type="catalytic activity">
    <reaction evidence="9">
        <text>4-amino-4-deoxychorismate = 4-aminobenzoate + pyruvate + H(+)</text>
        <dbReference type="Rhea" id="RHEA:16201"/>
        <dbReference type="ChEBI" id="CHEBI:15361"/>
        <dbReference type="ChEBI" id="CHEBI:15378"/>
        <dbReference type="ChEBI" id="CHEBI:17836"/>
        <dbReference type="ChEBI" id="CHEBI:58406"/>
        <dbReference type="EC" id="4.1.3.38"/>
    </reaction>
</comment>
<evidence type="ECO:0000256" key="11">
    <source>
        <dbReference type="SAM" id="MobiDB-lite"/>
    </source>
</evidence>
<evidence type="ECO:0000256" key="1">
    <source>
        <dbReference type="ARBA" id="ARBA00001933"/>
    </source>
</evidence>
<dbReference type="InterPro" id="IPR017824">
    <property type="entry name" value="Aminodeoxychorismate_lyase_IV"/>
</dbReference>
<keyword evidence="6 12" id="KW-0456">Lyase</keyword>
<evidence type="ECO:0000313" key="12">
    <source>
        <dbReference type="EMBL" id="NEV60766.1"/>
    </source>
</evidence>
<comment type="subunit">
    <text evidence="3">Homodimer.</text>
</comment>
<evidence type="ECO:0000256" key="6">
    <source>
        <dbReference type="ARBA" id="ARBA00023239"/>
    </source>
</evidence>
<dbReference type="GO" id="GO:0008696">
    <property type="term" value="F:4-amino-4-deoxychorismate lyase activity"/>
    <property type="evidence" value="ECO:0007669"/>
    <property type="project" value="UniProtKB-UniRule"/>
</dbReference>
<dbReference type="Proteomes" id="UP000483379">
    <property type="component" value="Unassembled WGS sequence"/>
</dbReference>
<dbReference type="InterPro" id="IPR001544">
    <property type="entry name" value="Aminotrans_IV"/>
</dbReference>
<dbReference type="EMBL" id="JAAIJQ010000004">
    <property type="protein sequence ID" value="NEV60766.1"/>
    <property type="molecule type" value="Genomic_DNA"/>
</dbReference>
<keyword evidence="4" id="KW-0663">Pyridoxal phosphate</keyword>
<dbReference type="InterPro" id="IPR043132">
    <property type="entry name" value="BCAT-like_C"/>
</dbReference>
<evidence type="ECO:0000256" key="10">
    <source>
        <dbReference type="NCBIfam" id="TIGR03461"/>
    </source>
</evidence>
<organism evidence="12 13">
    <name type="scientific">Thiorhodococcus minor</name>
    <dbReference type="NCBI Taxonomy" id="57489"/>
    <lineage>
        <taxon>Bacteria</taxon>
        <taxon>Pseudomonadati</taxon>
        <taxon>Pseudomonadota</taxon>
        <taxon>Gammaproteobacteria</taxon>
        <taxon>Chromatiales</taxon>
        <taxon>Chromatiaceae</taxon>
        <taxon>Thiorhodococcus</taxon>
    </lineage>
</organism>
<dbReference type="InterPro" id="IPR036038">
    <property type="entry name" value="Aminotransferase-like"/>
</dbReference>
<dbReference type="Gene3D" id="3.20.10.10">
    <property type="entry name" value="D-amino Acid Aminotransferase, subunit A, domain 2"/>
    <property type="match status" value="1"/>
</dbReference>
<dbReference type="CDD" id="cd01559">
    <property type="entry name" value="ADCL_like"/>
    <property type="match status" value="1"/>
</dbReference>
<proteinExistence type="inferred from homology"/>
<comment type="caution">
    <text evidence="12">The sequence shown here is derived from an EMBL/GenBank/DDBJ whole genome shotgun (WGS) entry which is preliminary data.</text>
</comment>
<feature type="region of interest" description="Disordered" evidence="11">
    <location>
        <begin position="1"/>
        <end position="20"/>
    </location>
</feature>
<dbReference type="PANTHER" id="PTHR42743">
    <property type="entry name" value="AMINO-ACID AMINOTRANSFERASE"/>
    <property type="match status" value="1"/>
</dbReference>
<evidence type="ECO:0000256" key="7">
    <source>
        <dbReference type="ARBA" id="ARBA00035633"/>
    </source>
</evidence>
<keyword evidence="5" id="KW-0289">Folate biosynthesis</keyword>
<gene>
    <name evidence="12" type="primary">pabC</name>
    <name evidence="12" type="ORF">G3446_02450</name>
</gene>
<evidence type="ECO:0000256" key="3">
    <source>
        <dbReference type="ARBA" id="ARBA00011738"/>
    </source>
</evidence>
<evidence type="ECO:0000256" key="8">
    <source>
        <dbReference type="ARBA" id="ARBA00035676"/>
    </source>
</evidence>
<dbReference type="InterPro" id="IPR043131">
    <property type="entry name" value="BCAT-like_N"/>
</dbReference>
<evidence type="ECO:0000256" key="5">
    <source>
        <dbReference type="ARBA" id="ARBA00022909"/>
    </source>
</evidence>
<comment type="similarity">
    <text evidence="2">Belongs to the class-IV pyridoxal-phosphate-dependent aminotransferase family.</text>
</comment>
<dbReference type="SUPFAM" id="SSF56752">
    <property type="entry name" value="D-aminoacid aminotransferase-like PLP-dependent enzymes"/>
    <property type="match status" value="1"/>
</dbReference>
<keyword evidence="13" id="KW-1185">Reference proteome</keyword>
<dbReference type="NCBIfam" id="TIGR03461">
    <property type="entry name" value="pabC_Proteo"/>
    <property type="match status" value="1"/>
</dbReference>
<evidence type="ECO:0000313" key="13">
    <source>
        <dbReference type="Proteomes" id="UP000483379"/>
    </source>
</evidence>
<dbReference type="GO" id="GO:0008153">
    <property type="term" value="P:4-aminobenzoate biosynthetic process"/>
    <property type="evidence" value="ECO:0007669"/>
    <property type="project" value="UniProtKB-UniRule"/>
</dbReference>
<dbReference type="GO" id="GO:0030170">
    <property type="term" value="F:pyridoxal phosphate binding"/>
    <property type="evidence" value="ECO:0007669"/>
    <property type="project" value="InterPro"/>
</dbReference>
<evidence type="ECO:0000256" key="4">
    <source>
        <dbReference type="ARBA" id="ARBA00022898"/>
    </source>
</evidence>
<reference evidence="12 13" key="1">
    <citation type="submission" date="2020-02" db="EMBL/GenBank/DDBJ databases">
        <title>Genome sequences of Thiorhodococcus mannitoliphagus and Thiorhodococcus minor, purple sulfur photosynthetic bacteria in the gammaproteobacterial family, Chromatiaceae.</title>
        <authorList>
            <person name="Aviles F.A."/>
            <person name="Meyer T.E."/>
            <person name="Kyndt J.A."/>
        </authorList>
    </citation>
    <scope>NUCLEOTIDE SEQUENCE [LARGE SCALE GENOMIC DNA]</scope>
    <source>
        <strain evidence="12 13">DSM 11518</strain>
    </source>
</reference>
<dbReference type="Pfam" id="PF01063">
    <property type="entry name" value="Aminotran_4"/>
    <property type="match status" value="1"/>
</dbReference>